<dbReference type="EMBL" id="MN740430">
    <property type="protein sequence ID" value="QHU06111.1"/>
    <property type="molecule type" value="Genomic_DNA"/>
</dbReference>
<organism evidence="1">
    <name type="scientific">viral metagenome</name>
    <dbReference type="NCBI Taxonomy" id="1070528"/>
    <lineage>
        <taxon>unclassified sequences</taxon>
        <taxon>metagenomes</taxon>
        <taxon>organismal metagenomes</taxon>
    </lineage>
</organism>
<accession>A0A6C0JM75</accession>
<dbReference type="AlphaFoldDB" id="A0A6C0JM75"/>
<evidence type="ECO:0000313" key="1">
    <source>
        <dbReference type="EMBL" id="QHU06111.1"/>
    </source>
</evidence>
<proteinExistence type="predicted"/>
<reference evidence="1" key="1">
    <citation type="journal article" date="2020" name="Nature">
        <title>Giant virus diversity and host interactions through global metagenomics.</title>
        <authorList>
            <person name="Schulz F."/>
            <person name="Roux S."/>
            <person name="Paez-Espino D."/>
            <person name="Jungbluth S."/>
            <person name="Walsh D.A."/>
            <person name="Denef V.J."/>
            <person name="McMahon K.D."/>
            <person name="Konstantinidis K.T."/>
            <person name="Eloe-Fadrosh E.A."/>
            <person name="Kyrpides N.C."/>
            <person name="Woyke T."/>
        </authorList>
    </citation>
    <scope>NUCLEOTIDE SEQUENCE</scope>
    <source>
        <strain evidence="1">GVMAG-M-3300027747-57</strain>
    </source>
</reference>
<protein>
    <submittedName>
        <fullName evidence="1">Uncharacterized protein</fullName>
    </submittedName>
</protein>
<sequence length="141" mass="16362">MSSQMLSIGVIKKSSTGKYVSTKPLSPNTWTFIHSQKKYLLIASNLVQNEFSSYRKKTKKFQINTFVNYTNPITKDESVVRIMYHTVDGRYIVRILDADFNFTTSEKTLSHLEKETKKEFTYSNKTIKKSPTIRNLGKFCL</sequence>
<name>A0A6C0JM75_9ZZZZ</name>